<evidence type="ECO:0000313" key="4">
    <source>
        <dbReference type="Proteomes" id="UP000000390"/>
    </source>
</evidence>
<name>D8JCQ0_HALJB</name>
<protein>
    <submittedName>
        <fullName evidence="1">Uncharacterized protein</fullName>
    </submittedName>
</protein>
<dbReference type="Proteomes" id="UP000000390">
    <property type="component" value="Plasmid 4"/>
</dbReference>
<dbReference type="Proteomes" id="UP000000390">
    <property type="component" value="Plasmid 2"/>
</dbReference>
<keyword evidence="1" id="KW-0614">Plasmid</keyword>
<organism evidence="1 4">
    <name type="scientific">Halalkalicoccus jeotgali (strain DSM 18796 / CECT 7217 / JCM 14584 / KCTC 4019 / B3)</name>
    <dbReference type="NCBI Taxonomy" id="795797"/>
    <lineage>
        <taxon>Archaea</taxon>
        <taxon>Methanobacteriati</taxon>
        <taxon>Methanobacteriota</taxon>
        <taxon>Stenosarchaea group</taxon>
        <taxon>Halobacteria</taxon>
        <taxon>Halobacteriales</taxon>
        <taxon>Halococcaceae</taxon>
        <taxon>Halalkalicoccus</taxon>
    </lineage>
</organism>
<keyword evidence="5" id="KW-1185">Reference proteome</keyword>
<dbReference type="PATRIC" id="fig|795797.18.peg.3372"/>
<evidence type="ECO:0000313" key="3">
    <source>
        <dbReference type="EMBL" id="ELY41678.1"/>
    </source>
</evidence>
<dbReference type="HOGENOM" id="CLU_3178458_0_0_2"/>
<dbReference type="EMBL" id="CP002066">
    <property type="protein sequence ID" value="ADJ17230.1"/>
    <property type="molecule type" value="Genomic_DNA"/>
</dbReference>
<dbReference type="EMBL" id="CP002064">
    <property type="protein sequence ID" value="ADJ16795.1"/>
    <property type="molecule type" value="Genomic_DNA"/>
</dbReference>
<evidence type="ECO:0000313" key="2">
    <source>
        <dbReference type="EMBL" id="ADJ17230.1"/>
    </source>
</evidence>
<reference evidence="1 4" key="1">
    <citation type="journal article" date="2010" name="J. Bacteriol.">
        <title>Complete genome sequence of Halalkalicoccus jeotgali B3(T), an extremely halophilic archaeon.</title>
        <authorList>
            <person name="Roh S.W."/>
            <person name="Nam Y.D."/>
            <person name="Nam S.H."/>
            <person name="Choi S.H."/>
            <person name="Park H.S."/>
            <person name="Bae J.W."/>
        </authorList>
    </citation>
    <scope>NUCLEOTIDE SEQUENCE [LARGE SCALE GENOMIC DNA]</scope>
    <source>
        <strain evidence="1">B3</strain>
        <strain evidence="4">DSM 18796 / CECT 7217 / JCM 14584 / KCTC 4019 / B3</strain>
        <plasmid evidence="4">2</plasmid>
        <plasmid evidence="4">4</plasmid>
    </source>
</reference>
<geneLocation type="plasmid" evidence="2 4">
    <name>4</name>
</geneLocation>
<reference evidence="3 5" key="2">
    <citation type="journal article" date="2014" name="PLoS Genet.">
        <title>Phylogenetically driven sequencing of extremely halophilic archaea reveals strategies for static and dynamic osmo-response.</title>
        <authorList>
            <person name="Becker E.A."/>
            <person name="Seitzer P.M."/>
            <person name="Tritt A."/>
            <person name="Larsen D."/>
            <person name="Krusor M."/>
            <person name="Yao A.I."/>
            <person name="Wu D."/>
            <person name="Madern D."/>
            <person name="Eisen J.A."/>
            <person name="Darling A.E."/>
            <person name="Facciotti M.T."/>
        </authorList>
    </citation>
    <scope>NUCLEOTIDE SEQUENCE [LARGE SCALE GENOMIC DNA]</scope>
    <source>
        <strain evidence="3">B3</strain>
        <strain evidence="5">DSM 18796 / CECT 7217 / JCM 14584 / KCTC 4019 / B3</strain>
    </source>
</reference>
<dbReference type="EMBL" id="AOHV01000002">
    <property type="protein sequence ID" value="ELY41678.1"/>
    <property type="molecule type" value="Genomic_DNA"/>
</dbReference>
<evidence type="ECO:0000313" key="5">
    <source>
        <dbReference type="Proteomes" id="UP000011645"/>
    </source>
</evidence>
<dbReference type="Proteomes" id="UP000011645">
    <property type="component" value="Unassembled WGS sequence"/>
</dbReference>
<sequence length="46" mass="5339">MTYFLVQHFMEYPPDVAQGQMAPIPSTLLQYIVDGLPKQDDEMDHQ</sequence>
<evidence type="ECO:0000313" key="1">
    <source>
        <dbReference type="EMBL" id="ADJ16795.1"/>
    </source>
</evidence>
<dbReference type="KEGG" id="hje:HacjB3_17263"/>
<proteinExistence type="predicted"/>
<geneLocation type="plasmid" evidence="1 4">
    <name>2</name>
</geneLocation>
<dbReference type="KEGG" id="hje:HacjB3_19468"/>
<accession>D8JCQ0</accession>
<dbReference type="AlphaFoldDB" id="D8JCQ0"/>
<gene>
    <name evidence="1" type="ordered locus">HacjB3_17263</name>
    <name evidence="2" type="ordered locus">HacjB3_19468</name>
    <name evidence="3" type="ORF">C497_00275</name>
</gene>